<feature type="transmembrane region" description="Helical" evidence="6">
    <location>
        <begin position="250"/>
        <end position="273"/>
    </location>
</feature>
<evidence type="ECO:0000256" key="1">
    <source>
        <dbReference type="ARBA" id="ARBA00004141"/>
    </source>
</evidence>
<sequence>MAPSSKAEKKAAVDAAAWMFNVVTSVGIIIVNKALMAGYGFSFATTLTGLHFVTTTLMTVILRMLGYVQPSHLPLSELLKFVIFANFSIVGMNVSLMWNSVGFYQIAKLSMIPVSCLLEVALDKIRYSRDTKLSIGVVLLGVGVCTVTDVSVNTKGFVAAFIAVWSTSLQQYYVHYLQRKYSLSSFNLLGHTAPAQAGSLLLLGPFLDYWLTNNRVDQYAYDAGSLTFIILSCTIAVGTNLSQFICIGRFTAVSFQVLGHMKTILVLIMGFFFFGREGLNLHVVVGMIIAVVGMMWYGNASSKPGGKERWSHSLPTSKTESR</sequence>
<dbReference type="InterPro" id="IPR050186">
    <property type="entry name" value="TPT_transporter"/>
</dbReference>
<feature type="domain" description="Sugar phosphate transporter" evidence="7">
    <location>
        <begin position="23"/>
        <end position="297"/>
    </location>
</feature>
<dbReference type="OrthoDB" id="5547497at2759"/>
<dbReference type="AlphaFoldDB" id="A0A1S2XYC4"/>
<reference evidence="9" key="2">
    <citation type="submission" date="2025-08" db="UniProtKB">
        <authorList>
            <consortium name="RefSeq"/>
        </authorList>
    </citation>
    <scope>IDENTIFICATION</scope>
    <source>
        <tissue evidence="9">Etiolated seedlings</tissue>
    </source>
</reference>
<dbReference type="Proteomes" id="UP000087171">
    <property type="component" value="Chromosome Ca4"/>
</dbReference>
<keyword evidence="2 6" id="KW-0812">Transmembrane</keyword>
<gene>
    <name evidence="9" type="primary">LOC101512401</name>
</gene>
<feature type="transmembrane region" description="Helical" evidence="6">
    <location>
        <begin position="156"/>
        <end position="174"/>
    </location>
</feature>
<feature type="transmembrane region" description="Helical" evidence="6">
    <location>
        <begin position="12"/>
        <end position="31"/>
    </location>
</feature>
<evidence type="ECO:0000256" key="4">
    <source>
        <dbReference type="ARBA" id="ARBA00023136"/>
    </source>
</evidence>
<feature type="transmembrane region" description="Helical" evidence="6">
    <location>
        <begin position="133"/>
        <end position="150"/>
    </location>
</feature>
<protein>
    <submittedName>
        <fullName evidence="9">UDP-rhamnose/UDP-galactose transporter 6</fullName>
    </submittedName>
</protein>
<keyword evidence="3 6" id="KW-1133">Transmembrane helix</keyword>
<dbReference type="eggNOG" id="KOG1441">
    <property type="taxonomic scope" value="Eukaryota"/>
</dbReference>
<evidence type="ECO:0000313" key="8">
    <source>
        <dbReference type="Proteomes" id="UP000087171"/>
    </source>
</evidence>
<evidence type="ECO:0000259" key="7">
    <source>
        <dbReference type="Pfam" id="PF03151"/>
    </source>
</evidence>
<dbReference type="PaxDb" id="3827-XP_004496438.1"/>
<dbReference type="KEGG" id="cam:101512401"/>
<evidence type="ECO:0000256" key="5">
    <source>
        <dbReference type="SAM" id="MobiDB-lite"/>
    </source>
</evidence>
<feature type="region of interest" description="Disordered" evidence="5">
    <location>
        <begin position="301"/>
        <end position="322"/>
    </location>
</feature>
<comment type="subcellular location">
    <subcellularLocation>
        <location evidence="1">Membrane</location>
        <topology evidence="1">Multi-pass membrane protein</topology>
    </subcellularLocation>
</comment>
<evidence type="ECO:0000256" key="3">
    <source>
        <dbReference type="ARBA" id="ARBA00022989"/>
    </source>
</evidence>
<proteinExistence type="predicted"/>
<feature type="compositionally biased region" description="Polar residues" evidence="5">
    <location>
        <begin position="313"/>
        <end position="322"/>
    </location>
</feature>
<reference evidence="8" key="1">
    <citation type="journal article" date="2013" name="Nat. Biotechnol.">
        <title>Draft genome sequence of chickpea (Cicer arietinum) provides a resource for trait improvement.</title>
        <authorList>
            <person name="Varshney R.K."/>
            <person name="Song C."/>
            <person name="Saxena R.K."/>
            <person name="Azam S."/>
            <person name="Yu S."/>
            <person name="Sharpe A.G."/>
            <person name="Cannon S."/>
            <person name="Baek J."/>
            <person name="Rosen B.D."/>
            <person name="Tar'an B."/>
            <person name="Millan T."/>
            <person name="Zhang X."/>
            <person name="Ramsay L.D."/>
            <person name="Iwata A."/>
            <person name="Wang Y."/>
            <person name="Nelson W."/>
            <person name="Farmer A.D."/>
            <person name="Gaur P.M."/>
            <person name="Soderlund C."/>
            <person name="Penmetsa R.V."/>
            <person name="Xu C."/>
            <person name="Bharti A.K."/>
            <person name="He W."/>
            <person name="Winter P."/>
            <person name="Zhao S."/>
            <person name="Hane J.K."/>
            <person name="Carrasquilla-Garcia N."/>
            <person name="Condie J.A."/>
            <person name="Upadhyaya H.D."/>
            <person name="Luo M.C."/>
            <person name="Thudi M."/>
            <person name="Gowda C.L."/>
            <person name="Singh N.P."/>
            <person name="Lichtenzveig J."/>
            <person name="Gali K.K."/>
            <person name="Rubio J."/>
            <person name="Nadarajan N."/>
            <person name="Dolezel J."/>
            <person name="Bansal K.C."/>
            <person name="Xu X."/>
            <person name="Edwards D."/>
            <person name="Zhang G."/>
            <person name="Kahl G."/>
            <person name="Gil J."/>
            <person name="Singh K.B."/>
            <person name="Datta S.K."/>
            <person name="Jackson S.A."/>
            <person name="Wang J."/>
            <person name="Cook D.R."/>
        </authorList>
    </citation>
    <scope>NUCLEOTIDE SEQUENCE [LARGE SCALE GENOMIC DNA]</scope>
    <source>
        <strain evidence="8">cv. CDC Frontier</strain>
    </source>
</reference>
<feature type="transmembrane region" description="Helical" evidence="6">
    <location>
        <begin position="219"/>
        <end position="238"/>
    </location>
</feature>
<feature type="transmembrane region" description="Helical" evidence="6">
    <location>
        <begin position="78"/>
        <end position="96"/>
    </location>
</feature>
<organism evidence="8 9">
    <name type="scientific">Cicer arietinum</name>
    <name type="common">Chickpea</name>
    <name type="synonym">Garbanzo</name>
    <dbReference type="NCBI Taxonomy" id="3827"/>
    <lineage>
        <taxon>Eukaryota</taxon>
        <taxon>Viridiplantae</taxon>
        <taxon>Streptophyta</taxon>
        <taxon>Embryophyta</taxon>
        <taxon>Tracheophyta</taxon>
        <taxon>Spermatophyta</taxon>
        <taxon>Magnoliopsida</taxon>
        <taxon>eudicotyledons</taxon>
        <taxon>Gunneridae</taxon>
        <taxon>Pentapetalae</taxon>
        <taxon>rosids</taxon>
        <taxon>fabids</taxon>
        <taxon>Fabales</taxon>
        <taxon>Fabaceae</taxon>
        <taxon>Papilionoideae</taxon>
        <taxon>50 kb inversion clade</taxon>
        <taxon>NPAAA clade</taxon>
        <taxon>Hologalegina</taxon>
        <taxon>IRL clade</taxon>
        <taxon>Cicereae</taxon>
        <taxon>Cicer</taxon>
    </lineage>
</organism>
<feature type="transmembrane region" description="Helical" evidence="6">
    <location>
        <begin position="279"/>
        <end position="297"/>
    </location>
</feature>
<dbReference type="RefSeq" id="XP_004496438.1">
    <property type="nucleotide sequence ID" value="XM_004496381.3"/>
</dbReference>
<dbReference type="PANTHER" id="PTHR11132">
    <property type="entry name" value="SOLUTE CARRIER FAMILY 35"/>
    <property type="match status" value="1"/>
</dbReference>
<evidence type="ECO:0000256" key="2">
    <source>
        <dbReference type="ARBA" id="ARBA00022692"/>
    </source>
</evidence>
<keyword evidence="8" id="KW-1185">Reference proteome</keyword>
<accession>A0A1S2XYC4</accession>
<name>A0A1S2XYC4_CICAR</name>
<evidence type="ECO:0000256" key="6">
    <source>
        <dbReference type="SAM" id="Phobius"/>
    </source>
</evidence>
<feature type="transmembrane region" description="Helical" evidence="6">
    <location>
        <begin position="186"/>
        <end position="207"/>
    </location>
</feature>
<dbReference type="Pfam" id="PF03151">
    <property type="entry name" value="TPT"/>
    <property type="match status" value="1"/>
</dbReference>
<dbReference type="InterPro" id="IPR004853">
    <property type="entry name" value="Sugar_P_trans_dom"/>
</dbReference>
<evidence type="ECO:0000313" key="9">
    <source>
        <dbReference type="RefSeq" id="XP_004496438.1"/>
    </source>
</evidence>
<feature type="transmembrane region" description="Helical" evidence="6">
    <location>
        <begin position="43"/>
        <end position="66"/>
    </location>
</feature>
<dbReference type="GeneID" id="101512401"/>
<dbReference type="GO" id="GO:0016020">
    <property type="term" value="C:membrane"/>
    <property type="evidence" value="ECO:0007669"/>
    <property type="project" value="UniProtKB-SubCell"/>
</dbReference>
<keyword evidence="4 6" id="KW-0472">Membrane</keyword>